<gene>
    <name evidence="1" type="ORF">BKG92_04280</name>
</gene>
<evidence type="ECO:0000313" key="2">
    <source>
        <dbReference type="Proteomes" id="UP000188573"/>
    </source>
</evidence>
<keyword evidence="2" id="KW-1185">Reference proteome</keyword>
<comment type="caution">
    <text evidence="1">The sequence shown here is derived from an EMBL/GenBank/DDBJ whole genome shotgun (WGS) entry which is preliminary data.</text>
</comment>
<dbReference type="EMBL" id="MLAG01000018">
    <property type="protein sequence ID" value="OOF83124.1"/>
    <property type="molecule type" value="Genomic_DNA"/>
</dbReference>
<sequence length="95" mass="11013">MIFNTNFTYTLFYTVGKADSYIKPYKISDDFMIKSGVKLIPLKENIFCGKLMLNTGEINIFTQSLKIDEKSKYYRIPSSKISLYQGNINCKTEDK</sequence>
<organism evidence="1 2">
    <name type="scientific">Rodentibacter ratti</name>
    <dbReference type="NCBI Taxonomy" id="1906745"/>
    <lineage>
        <taxon>Bacteria</taxon>
        <taxon>Pseudomonadati</taxon>
        <taxon>Pseudomonadota</taxon>
        <taxon>Gammaproteobacteria</taxon>
        <taxon>Pasteurellales</taxon>
        <taxon>Pasteurellaceae</taxon>
        <taxon>Rodentibacter</taxon>
    </lineage>
</organism>
<dbReference type="AlphaFoldDB" id="A0A1V3KZM2"/>
<name>A0A1V3KZM2_9PAST</name>
<reference evidence="1 2" key="1">
    <citation type="submission" date="2016-10" db="EMBL/GenBank/DDBJ databases">
        <title>Rodentibacter gen. nov. and new species.</title>
        <authorList>
            <person name="Christensen H."/>
        </authorList>
    </citation>
    <scope>NUCLEOTIDE SEQUENCE [LARGE SCALE GENOMIC DNA]</scope>
    <source>
        <strain evidence="1 2">Ac81</strain>
    </source>
</reference>
<evidence type="ECO:0000313" key="1">
    <source>
        <dbReference type="EMBL" id="OOF83124.1"/>
    </source>
</evidence>
<dbReference type="Proteomes" id="UP000188573">
    <property type="component" value="Unassembled WGS sequence"/>
</dbReference>
<proteinExistence type="predicted"/>
<protein>
    <submittedName>
        <fullName evidence="1">Uncharacterized protein</fullName>
    </submittedName>
</protein>
<accession>A0A1V3KZM2</accession>